<evidence type="ECO:0000313" key="8">
    <source>
        <dbReference type="Proteomes" id="UP000274429"/>
    </source>
</evidence>
<dbReference type="GO" id="GO:0016887">
    <property type="term" value="F:ATP hydrolysis activity"/>
    <property type="evidence" value="ECO:0007669"/>
    <property type="project" value="TreeGrafter"/>
</dbReference>
<feature type="binding site" evidence="5">
    <location>
        <begin position="84"/>
        <end position="91"/>
    </location>
    <ligand>
        <name>ATP</name>
        <dbReference type="ChEBI" id="CHEBI:30616"/>
    </ligand>
</feature>
<evidence type="ECO:0000313" key="9">
    <source>
        <dbReference type="WBParaSite" id="TTAC_0000237401-mRNA-1"/>
    </source>
</evidence>
<evidence type="ECO:0000256" key="4">
    <source>
        <dbReference type="ARBA" id="ARBA00023212"/>
    </source>
</evidence>
<dbReference type="Pfam" id="PF00225">
    <property type="entry name" value="Kinesin"/>
    <property type="match status" value="1"/>
</dbReference>
<evidence type="ECO:0000313" key="7">
    <source>
        <dbReference type="EMBL" id="VDM19789.1"/>
    </source>
</evidence>
<dbReference type="InterPro" id="IPR027417">
    <property type="entry name" value="P-loop_NTPase"/>
</dbReference>
<dbReference type="GO" id="GO:0003777">
    <property type="term" value="F:microtubule motor activity"/>
    <property type="evidence" value="ECO:0007669"/>
    <property type="project" value="InterPro"/>
</dbReference>
<keyword evidence="4" id="KW-0963">Cytoplasm</keyword>
<comment type="similarity">
    <text evidence="5">Belongs to the TRAFAC class myosin-kinesin ATPase superfamily. Kinesin family.</text>
</comment>
<keyword evidence="5" id="KW-0505">Motor protein</keyword>
<organism evidence="9">
    <name type="scientific">Hydatigena taeniaeformis</name>
    <name type="common">Feline tapeworm</name>
    <name type="synonym">Taenia taeniaeformis</name>
    <dbReference type="NCBI Taxonomy" id="6205"/>
    <lineage>
        <taxon>Eukaryota</taxon>
        <taxon>Metazoa</taxon>
        <taxon>Spiralia</taxon>
        <taxon>Lophotrochozoa</taxon>
        <taxon>Platyhelminthes</taxon>
        <taxon>Cestoda</taxon>
        <taxon>Eucestoda</taxon>
        <taxon>Cyclophyllidea</taxon>
        <taxon>Taeniidae</taxon>
        <taxon>Hydatigera</taxon>
    </lineage>
</organism>
<dbReference type="GO" id="GO:0005634">
    <property type="term" value="C:nucleus"/>
    <property type="evidence" value="ECO:0007669"/>
    <property type="project" value="TreeGrafter"/>
</dbReference>
<evidence type="ECO:0000256" key="5">
    <source>
        <dbReference type="PROSITE-ProRule" id="PRU00283"/>
    </source>
</evidence>
<dbReference type="Gene3D" id="3.40.850.10">
    <property type="entry name" value="Kinesin motor domain"/>
    <property type="match status" value="1"/>
</dbReference>
<dbReference type="InterPro" id="IPR027640">
    <property type="entry name" value="Kinesin-like_fam"/>
</dbReference>
<dbReference type="EMBL" id="UYWX01001002">
    <property type="protein sequence ID" value="VDM19789.1"/>
    <property type="molecule type" value="Genomic_DNA"/>
</dbReference>
<reference evidence="9" key="1">
    <citation type="submission" date="2017-02" db="UniProtKB">
        <authorList>
            <consortium name="WormBaseParasite"/>
        </authorList>
    </citation>
    <scope>IDENTIFICATION</scope>
</reference>
<accession>A0A0R3WNN6</accession>
<gene>
    <name evidence="7" type="ORF">TTAC_LOCUS2361</name>
</gene>
<keyword evidence="2 5" id="KW-0547">Nucleotide-binding</keyword>
<dbReference type="PROSITE" id="PS50067">
    <property type="entry name" value="KINESIN_MOTOR_2"/>
    <property type="match status" value="1"/>
</dbReference>
<proteinExistence type="inferred from homology"/>
<keyword evidence="8" id="KW-1185">Reference proteome</keyword>
<dbReference type="Proteomes" id="UP000274429">
    <property type="component" value="Unassembled WGS sequence"/>
</dbReference>
<dbReference type="PRINTS" id="PR00380">
    <property type="entry name" value="KINESINHEAVY"/>
</dbReference>
<evidence type="ECO:0000256" key="1">
    <source>
        <dbReference type="ARBA" id="ARBA00004245"/>
    </source>
</evidence>
<dbReference type="WBParaSite" id="TTAC_0000237401-mRNA-1">
    <property type="protein sequence ID" value="TTAC_0000237401-mRNA-1"/>
    <property type="gene ID" value="TTAC_0000237401"/>
</dbReference>
<dbReference type="GO" id="GO:0005524">
    <property type="term" value="F:ATP binding"/>
    <property type="evidence" value="ECO:0007669"/>
    <property type="project" value="UniProtKB-UniRule"/>
</dbReference>
<dbReference type="SUPFAM" id="SSF52540">
    <property type="entry name" value="P-loop containing nucleoside triphosphate hydrolases"/>
    <property type="match status" value="1"/>
</dbReference>
<name>A0A0R3WNN6_HYDTA</name>
<keyword evidence="4" id="KW-0206">Cytoskeleton</keyword>
<comment type="subcellular location">
    <subcellularLocation>
        <location evidence="1">Cytoplasm</location>
        <location evidence="1">Cytoskeleton</location>
    </subcellularLocation>
</comment>
<evidence type="ECO:0000256" key="3">
    <source>
        <dbReference type="ARBA" id="ARBA00022840"/>
    </source>
</evidence>
<dbReference type="InterPro" id="IPR001752">
    <property type="entry name" value="Kinesin_motor_dom"/>
</dbReference>
<dbReference type="GO" id="GO:0005871">
    <property type="term" value="C:kinesin complex"/>
    <property type="evidence" value="ECO:0007669"/>
    <property type="project" value="TreeGrafter"/>
</dbReference>
<dbReference type="PANTHER" id="PTHR24115:SF600">
    <property type="entry name" value="KINESIN-LIKE PROTEIN KIF23"/>
    <property type="match status" value="1"/>
</dbReference>
<dbReference type="GO" id="GO:0007018">
    <property type="term" value="P:microtubule-based movement"/>
    <property type="evidence" value="ECO:0007669"/>
    <property type="project" value="InterPro"/>
</dbReference>
<dbReference type="OrthoDB" id="2403182at2759"/>
<evidence type="ECO:0000259" key="6">
    <source>
        <dbReference type="PROSITE" id="PS50067"/>
    </source>
</evidence>
<dbReference type="GO" id="GO:0051256">
    <property type="term" value="P:mitotic spindle midzone assembly"/>
    <property type="evidence" value="ECO:0007669"/>
    <property type="project" value="TreeGrafter"/>
</dbReference>
<dbReference type="SMART" id="SM00129">
    <property type="entry name" value="KISc"/>
    <property type="match status" value="1"/>
</dbReference>
<dbReference type="GO" id="GO:0008017">
    <property type="term" value="F:microtubule binding"/>
    <property type="evidence" value="ECO:0007669"/>
    <property type="project" value="InterPro"/>
</dbReference>
<dbReference type="AlphaFoldDB" id="A0A0R3WNN6"/>
<dbReference type="STRING" id="6205.A0A0R3WNN6"/>
<dbReference type="PANTHER" id="PTHR24115">
    <property type="entry name" value="KINESIN-RELATED"/>
    <property type="match status" value="1"/>
</dbReference>
<feature type="domain" description="Kinesin motor" evidence="6">
    <location>
        <begin position="9"/>
        <end position="378"/>
    </location>
</feature>
<keyword evidence="3 5" id="KW-0067">ATP-binding</keyword>
<reference evidence="7 8" key="2">
    <citation type="submission" date="2018-11" db="EMBL/GenBank/DDBJ databases">
        <authorList>
            <consortium name="Pathogen Informatics"/>
        </authorList>
    </citation>
    <scope>NUCLEOTIDE SEQUENCE [LARGE SCALE GENOMIC DNA]</scope>
</reference>
<protein>
    <submittedName>
        <fullName evidence="9">Kinesin motor domain-containing protein</fullName>
    </submittedName>
</protein>
<dbReference type="InterPro" id="IPR036961">
    <property type="entry name" value="Kinesin_motor_dom_sf"/>
</dbReference>
<evidence type="ECO:0000256" key="2">
    <source>
        <dbReference type="ARBA" id="ARBA00022741"/>
    </source>
</evidence>
<dbReference type="GO" id="GO:0005874">
    <property type="term" value="C:microtubule"/>
    <property type="evidence" value="ECO:0007669"/>
    <property type="project" value="TreeGrafter"/>
</dbReference>
<sequence>MGVDTHAAQVKVFCRIKPNFDGGDECITCLDETSLSIQNTRSNIHSFCRVFTSSDSQSEVFGACLLPYVTSVLNGESVLFFDYGVTGSGKTYTMQGTMSDPGFIPRALDTIFNSIASNSTLKYVGLTSEAIMDRQRFDYSSRLRTPLKPDYPPSCLDGRLVDPTTVPIPRNHLYSVFITYIELYNDVIYDLLEVPTEDANRSVYVHGVTELEVKSANEALRAYHQGQKRRRVGATAMNKESSRSHGIFTIRILDPRELTAVGPPVDDLRKQVSLLWLILFCGRSAKVLFVSLLLATINKSLLTLRKCVEVLRMNQSARVCQNPTVQQQIVPYRDCKLTRLFKSFFEGCGQVAILVCVHPTLGEYSETVVSVAFLFPIF</sequence>